<gene>
    <name evidence="1" type="ORF">WM41_0185</name>
</gene>
<sequence>MFHSFNEVDVDLATWRPVTQRDRQWHAEEEFTVMGCVELRNVIGCDCGVEPAVFKPQTDVETEAAHAYNAIFVHTELVWDAPVVC</sequence>
<dbReference type="EMBL" id="LTEB01000011">
    <property type="protein sequence ID" value="KXU19147.1"/>
    <property type="molecule type" value="Genomic_DNA"/>
</dbReference>
<proteinExistence type="predicted"/>
<reference evidence="1 2" key="1">
    <citation type="journal article" date="2016" name="Int. J. Syst. Evol. Microbiol.">
        <title>Resolving the Complexity of Human Skin Metagenomes Using Single-Molecule Sequencing.</title>
        <authorList>
            <consortium name="NISC Comparative Sequencing Program"/>
            <person name="Tsai Y.C."/>
            <person name="Conlan S."/>
            <person name="Deming C."/>
            <person name="Segre J.A."/>
            <person name="Kong H.H."/>
            <person name="Korlach J."/>
            <person name="Oh J."/>
        </authorList>
    </citation>
    <scope>NUCLEOTIDE SEQUENCE [LARGE SCALE GENOMIC DNA]</scope>
    <source>
        <strain evidence="1 2">1B08</strain>
    </source>
</reference>
<organism evidence="1 2">
    <name type="scientific">Corynebacterium simulans</name>
    <dbReference type="NCBI Taxonomy" id="146827"/>
    <lineage>
        <taxon>Bacteria</taxon>
        <taxon>Bacillati</taxon>
        <taxon>Actinomycetota</taxon>
        <taxon>Actinomycetes</taxon>
        <taxon>Mycobacteriales</taxon>
        <taxon>Corynebacteriaceae</taxon>
        <taxon>Corynebacterium</taxon>
    </lineage>
</organism>
<keyword evidence="2" id="KW-1185">Reference proteome</keyword>
<accession>A0ABR5VC72</accession>
<dbReference type="Proteomes" id="UP000070339">
    <property type="component" value="Unassembled WGS sequence"/>
</dbReference>
<evidence type="ECO:0000313" key="2">
    <source>
        <dbReference type="Proteomes" id="UP000070339"/>
    </source>
</evidence>
<evidence type="ECO:0000313" key="1">
    <source>
        <dbReference type="EMBL" id="KXU19147.1"/>
    </source>
</evidence>
<name>A0ABR5VC72_9CORY</name>
<comment type="caution">
    <text evidence="1">The sequence shown here is derived from an EMBL/GenBank/DDBJ whole genome shotgun (WGS) entry which is preliminary data.</text>
</comment>
<protein>
    <submittedName>
        <fullName evidence="1">Uncharacterized protein</fullName>
    </submittedName>
</protein>